<evidence type="ECO:0000256" key="1">
    <source>
        <dbReference type="SAM" id="Coils"/>
    </source>
</evidence>
<protein>
    <submittedName>
        <fullName evidence="3">Uncharacterized protein</fullName>
    </submittedName>
</protein>
<reference evidence="3 4" key="1">
    <citation type="submission" date="2022-01" db="EMBL/GenBank/DDBJ databases">
        <authorList>
            <person name="Xiong W."/>
            <person name="Schranz E."/>
        </authorList>
    </citation>
    <scope>NUCLEOTIDE SEQUENCE [LARGE SCALE GENOMIC DNA]</scope>
</reference>
<organism evidence="3 4">
    <name type="scientific">Lactuca virosa</name>
    <dbReference type="NCBI Taxonomy" id="75947"/>
    <lineage>
        <taxon>Eukaryota</taxon>
        <taxon>Viridiplantae</taxon>
        <taxon>Streptophyta</taxon>
        <taxon>Embryophyta</taxon>
        <taxon>Tracheophyta</taxon>
        <taxon>Spermatophyta</taxon>
        <taxon>Magnoliopsida</taxon>
        <taxon>eudicotyledons</taxon>
        <taxon>Gunneridae</taxon>
        <taxon>Pentapetalae</taxon>
        <taxon>asterids</taxon>
        <taxon>campanulids</taxon>
        <taxon>Asterales</taxon>
        <taxon>Asteraceae</taxon>
        <taxon>Cichorioideae</taxon>
        <taxon>Cichorieae</taxon>
        <taxon>Lactucinae</taxon>
        <taxon>Lactuca</taxon>
    </lineage>
</organism>
<name>A0AAU9PED4_9ASTR</name>
<evidence type="ECO:0000256" key="2">
    <source>
        <dbReference type="SAM" id="MobiDB-lite"/>
    </source>
</evidence>
<dbReference type="EMBL" id="CAKMRJ010005634">
    <property type="protein sequence ID" value="CAH1448586.1"/>
    <property type="molecule type" value="Genomic_DNA"/>
</dbReference>
<evidence type="ECO:0000313" key="4">
    <source>
        <dbReference type="Proteomes" id="UP001157418"/>
    </source>
</evidence>
<feature type="region of interest" description="Disordered" evidence="2">
    <location>
        <begin position="232"/>
        <end position="254"/>
    </location>
</feature>
<sequence>MKQSRKVAKVAYQGLSELVKFGKFIEVQDTPVGSLINVEAVDEHVAPRPKFQFAFEEIEVSDVEEDQEDQENELSENEFEIFIQQSISIPEEDVAVTPPIVTERESDTMVQSSSPTPEPMDALITKLQRTTRKPPQIFLVDTEPPSESDPEDSTHALLPRKRKRRDPRPGVLITDPVHKKSTSIELGSMAQNIQSPFTETSPVIQYIPNPILEPITVDQDFQSPIVEEEVIPSEEAQASGSSFEIPELDISKGK</sequence>
<feature type="region of interest" description="Disordered" evidence="2">
    <location>
        <begin position="139"/>
        <end position="183"/>
    </location>
</feature>
<accession>A0AAU9PED4</accession>
<evidence type="ECO:0000313" key="3">
    <source>
        <dbReference type="EMBL" id="CAH1448586.1"/>
    </source>
</evidence>
<keyword evidence="1" id="KW-0175">Coiled coil</keyword>
<dbReference type="AlphaFoldDB" id="A0AAU9PED4"/>
<keyword evidence="4" id="KW-1185">Reference proteome</keyword>
<proteinExistence type="predicted"/>
<feature type="coiled-coil region" evidence="1">
    <location>
        <begin position="53"/>
        <end position="80"/>
    </location>
</feature>
<gene>
    <name evidence="3" type="ORF">LVIROSA_LOCUS34118</name>
</gene>
<dbReference type="Proteomes" id="UP001157418">
    <property type="component" value="Unassembled WGS sequence"/>
</dbReference>
<comment type="caution">
    <text evidence="3">The sequence shown here is derived from an EMBL/GenBank/DDBJ whole genome shotgun (WGS) entry which is preliminary data.</text>
</comment>